<dbReference type="Proteomes" id="UP000464404">
    <property type="component" value="Segment"/>
</dbReference>
<proteinExistence type="predicted"/>
<dbReference type="EMBL" id="MN813693">
    <property type="protein sequence ID" value="QHB37800.1"/>
    <property type="molecule type" value="Genomic_DNA"/>
</dbReference>
<dbReference type="InterPro" id="IPR055846">
    <property type="entry name" value="DUF7423"/>
</dbReference>
<dbReference type="GeneID" id="60321419"/>
<accession>A0A6B9L859</accession>
<organism evidence="2 3">
    <name type="scientific">Mycobacterium phage Imvubu</name>
    <dbReference type="NCBI Taxonomy" id="2686233"/>
    <lineage>
        <taxon>Viruses</taxon>
        <taxon>Duplodnaviria</taxon>
        <taxon>Heunggongvirae</taxon>
        <taxon>Uroviricota</taxon>
        <taxon>Caudoviricetes</taxon>
        <taxon>Bclasvirinae</taxon>
        <taxon>Imvubuvirus</taxon>
        <taxon>Imvubuvirus imvubu</taxon>
    </lineage>
</organism>
<dbReference type="RefSeq" id="YP_009950009.1">
    <property type="nucleotide sequence ID" value="NC_051586.1"/>
</dbReference>
<keyword evidence="3" id="KW-1185">Reference proteome</keyword>
<dbReference type="KEGG" id="vg:60321419"/>
<protein>
    <recommendedName>
        <fullName evidence="1">DUF7423 domain-containing protein</fullName>
    </recommendedName>
</protein>
<reference evidence="2 3" key="1">
    <citation type="submission" date="2019-12" db="EMBL/GenBank/DDBJ databases">
        <authorList>
            <person name="Garlena R.A."/>
            <person name="Russell D.A."/>
            <person name="Pope W.H."/>
            <person name="Jacobs-Sera D."/>
            <person name="Hatfull G.F."/>
        </authorList>
    </citation>
    <scope>NUCLEOTIDE SEQUENCE [LARGE SCALE GENOMIC DNA]</scope>
</reference>
<gene>
    <name evidence="2" type="primary">59</name>
    <name evidence="2" type="ORF">PBI_IMVUBU_59</name>
</gene>
<sequence length="121" mass="12796">MTDNLPAPGPRFGATDVPLSAAPTAVLAFALGAAVSRPVDANQFGPFCAMVEELMSRVRPGVTDPGPVGGYDMRTEFGVIMGLLPHDMARRIAMLYQAQRGQRWAATGRRHGTNPTVSGNS</sequence>
<evidence type="ECO:0000313" key="2">
    <source>
        <dbReference type="EMBL" id="QHB37800.1"/>
    </source>
</evidence>
<name>A0A6B9L859_9CAUD</name>
<evidence type="ECO:0000259" key="1">
    <source>
        <dbReference type="Pfam" id="PF24198"/>
    </source>
</evidence>
<evidence type="ECO:0000313" key="3">
    <source>
        <dbReference type="Proteomes" id="UP000464404"/>
    </source>
</evidence>
<dbReference type="Pfam" id="PF24198">
    <property type="entry name" value="DUF7423"/>
    <property type="match status" value="1"/>
</dbReference>
<feature type="domain" description="DUF7423" evidence="1">
    <location>
        <begin position="17"/>
        <end position="110"/>
    </location>
</feature>